<reference evidence="4" key="1">
    <citation type="submission" date="2016-06" db="UniProtKB">
        <authorList>
            <consortium name="WormBaseParasite"/>
        </authorList>
    </citation>
    <scope>IDENTIFICATION</scope>
</reference>
<dbReference type="Proteomes" id="UP000271098">
    <property type="component" value="Unassembled WGS sequence"/>
</dbReference>
<organism evidence="4">
    <name type="scientific">Gongylonema pulchrum</name>
    <dbReference type="NCBI Taxonomy" id="637853"/>
    <lineage>
        <taxon>Eukaryota</taxon>
        <taxon>Metazoa</taxon>
        <taxon>Ecdysozoa</taxon>
        <taxon>Nematoda</taxon>
        <taxon>Chromadorea</taxon>
        <taxon>Rhabditida</taxon>
        <taxon>Spirurina</taxon>
        <taxon>Spiruromorpha</taxon>
        <taxon>Spiruroidea</taxon>
        <taxon>Gongylonematidae</taxon>
        <taxon>Gongylonema</taxon>
    </lineage>
</organism>
<accession>A0A183DBZ5</accession>
<gene>
    <name evidence="2" type="ORF">GPUH_LOCUS6239</name>
</gene>
<dbReference type="AlphaFoldDB" id="A0A183DBZ5"/>
<evidence type="ECO:0000313" key="3">
    <source>
        <dbReference type="Proteomes" id="UP000271098"/>
    </source>
</evidence>
<keyword evidence="3" id="KW-1185">Reference proteome</keyword>
<evidence type="ECO:0000256" key="1">
    <source>
        <dbReference type="SAM" id="MobiDB-lite"/>
    </source>
</evidence>
<feature type="region of interest" description="Disordered" evidence="1">
    <location>
        <begin position="1"/>
        <end position="45"/>
    </location>
</feature>
<name>A0A183DBZ5_9BILA</name>
<dbReference type="EMBL" id="UYRT01014391">
    <property type="protein sequence ID" value="VDK53960.1"/>
    <property type="molecule type" value="Genomic_DNA"/>
</dbReference>
<proteinExistence type="predicted"/>
<sequence length="281" mass="32140">MGKKKKSKRKKKQNKTEQHDQEPERDLERELELWEPKQEQKTWDPKKQRQFWSNIAPAELASVLKIPDEELDEYHSNVMPEVLELVKPITALIRGLARTRASFTIMLTEGAALITGYQRSFGEAGLKNLEAIFQRKPWKKSDQKGSSGILGCYIAEAVCVVKEAGQAVFNEKAMNEIYQLVILHVVQFFEQIARQMQSRDDIPGVATVSFFHFVFLGTVVKSFELIRPVQKQALLLFHVLAQKTGHQVRLIHRFPELLLLADVKLGVCNNYLHSVLLGDCC</sequence>
<feature type="compositionally biased region" description="Basic residues" evidence="1">
    <location>
        <begin position="1"/>
        <end position="13"/>
    </location>
</feature>
<reference evidence="2 3" key="2">
    <citation type="submission" date="2018-11" db="EMBL/GenBank/DDBJ databases">
        <authorList>
            <consortium name="Pathogen Informatics"/>
        </authorList>
    </citation>
    <scope>NUCLEOTIDE SEQUENCE [LARGE SCALE GENOMIC DNA]</scope>
</reference>
<evidence type="ECO:0000313" key="4">
    <source>
        <dbReference type="WBParaSite" id="GPUH_0000624401-mRNA-1"/>
    </source>
</evidence>
<evidence type="ECO:0000313" key="2">
    <source>
        <dbReference type="EMBL" id="VDK53960.1"/>
    </source>
</evidence>
<feature type="compositionally biased region" description="Basic and acidic residues" evidence="1">
    <location>
        <begin position="14"/>
        <end position="45"/>
    </location>
</feature>
<protein>
    <submittedName>
        <fullName evidence="4">Nucleolar protein 9</fullName>
    </submittedName>
</protein>
<dbReference type="WBParaSite" id="GPUH_0000624401-mRNA-1">
    <property type="protein sequence ID" value="GPUH_0000624401-mRNA-1"/>
    <property type="gene ID" value="GPUH_0000624401"/>
</dbReference>